<gene>
    <name evidence="5" type="ORF">J2T15_004415</name>
</gene>
<keyword evidence="1" id="KW-0646">Protease inhibitor</keyword>
<evidence type="ECO:0000313" key="5">
    <source>
        <dbReference type="EMBL" id="MDQ0114958.1"/>
    </source>
</evidence>
<dbReference type="Pfam" id="PF09394">
    <property type="entry name" value="Inhibitor_I42"/>
    <property type="match status" value="1"/>
</dbReference>
<organism evidence="5 6">
    <name type="scientific">Paenibacillus harenae</name>
    <dbReference type="NCBI Taxonomy" id="306543"/>
    <lineage>
        <taxon>Bacteria</taxon>
        <taxon>Bacillati</taxon>
        <taxon>Bacillota</taxon>
        <taxon>Bacilli</taxon>
        <taxon>Bacillales</taxon>
        <taxon>Paenibacillaceae</taxon>
        <taxon>Paenibacillus</taxon>
    </lineage>
</organism>
<feature type="domain" description="Proteinase inhibitor I42 chagasin" evidence="4">
    <location>
        <begin position="227"/>
        <end position="309"/>
    </location>
</feature>
<dbReference type="EMBL" id="JAUSSU010000009">
    <property type="protein sequence ID" value="MDQ0114958.1"/>
    <property type="molecule type" value="Genomic_DNA"/>
</dbReference>
<protein>
    <submittedName>
        <fullName evidence="5">Zn-dependent peptidase ImmA (M78 family)</fullName>
    </submittedName>
</protein>
<evidence type="ECO:0000256" key="2">
    <source>
        <dbReference type="ARBA" id="ARBA00022704"/>
    </source>
</evidence>
<reference evidence="5 6" key="1">
    <citation type="submission" date="2023-07" db="EMBL/GenBank/DDBJ databases">
        <title>Sorghum-associated microbial communities from plants grown in Nebraska, USA.</title>
        <authorList>
            <person name="Schachtman D."/>
        </authorList>
    </citation>
    <scope>NUCLEOTIDE SEQUENCE [LARGE SCALE GENOMIC DNA]</scope>
    <source>
        <strain evidence="5 6">CC482</strain>
    </source>
</reference>
<dbReference type="InterPro" id="IPR018990">
    <property type="entry name" value="Prot_inh_I42_chagasin"/>
</dbReference>
<dbReference type="InterPro" id="IPR036331">
    <property type="entry name" value="Chagasin-like_sf"/>
</dbReference>
<keyword evidence="2" id="KW-0789">Thiol protease inhibitor</keyword>
<sequence>MTLSRSEVVQIATVNAGRILNKYDLLGTDEPVDVFSLIEKENVVLNFQPLDELAGAYIPKKENSLPGIIVNERLPITRQRYTAAHELSHFLRNDPTSIDTASELFFQEYKRDDREQIAEEFASSILMPRSLIRSNFSLLGITESKKNIRINSEEVYAMALRMGTSYSATVGRLATLHYIDRDQYHQLIRIKPKRIKETLGRGGLATSWNDVWELSDKDNNSKIYPVTGDVIRIELSENPTTGYLWMNIEYDNKQLTLFEDVWKTDGSVIGGGGSRIFGYTVDSVGTGMLNLKCSRPWLADSLLKKFQLSIEVNAKRHGLSEDILIA</sequence>
<evidence type="ECO:0000313" key="6">
    <source>
        <dbReference type="Proteomes" id="UP001229346"/>
    </source>
</evidence>
<dbReference type="SUPFAM" id="SSF141066">
    <property type="entry name" value="ICP-like"/>
    <property type="match status" value="1"/>
</dbReference>
<dbReference type="InterPro" id="IPR010359">
    <property type="entry name" value="IrrE_HExxH"/>
</dbReference>
<evidence type="ECO:0000259" key="4">
    <source>
        <dbReference type="Pfam" id="PF09394"/>
    </source>
</evidence>
<dbReference type="InterPro" id="IPR052345">
    <property type="entry name" value="Rad_response_metalloprotease"/>
</dbReference>
<proteinExistence type="predicted"/>
<evidence type="ECO:0000259" key="3">
    <source>
        <dbReference type="Pfam" id="PF06114"/>
    </source>
</evidence>
<evidence type="ECO:0000256" key="1">
    <source>
        <dbReference type="ARBA" id="ARBA00022690"/>
    </source>
</evidence>
<dbReference type="Pfam" id="PF06114">
    <property type="entry name" value="Peptidase_M78"/>
    <property type="match status" value="1"/>
</dbReference>
<dbReference type="PANTHER" id="PTHR43236">
    <property type="entry name" value="ANTITOXIN HIGA1"/>
    <property type="match status" value="1"/>
</dbReference>
<name>A0ABT9U5Q9_PAEHA</name>
<feature type="domain" description="IrrE N-terminal-like" evidence="3">
    <location>
        <begin position="39"/>
        <end position="137"/>
    </location>
</feature>
<keyword evidence="6" id="KW-1185">Reference proteome</keyword>
<dbReference type="Gene3D" id="1.10.10.2910">
    <property type="match status" value="1"/>
</dbReference>
<comment type="caution">
    <text evidence="5">The sequence shown here is derived from an EMBL/GenBank/DDBJ whole genome shotgun (WGS) entry which is preliminary data.</text>
</comment>
<dbReference type="Gene3D" id="2.60.40.2020">
    <property type="match status" value="1"/>
</dbReference>
<dbReference type="PANTHER" id="PTHR43236:SF1">
    <property type="entry name" value="BLL7220 PROTEIN"/>
    <property type="match status" value="1"/>
</dbReference>
<dbReference type="Proteomes" id="UP001229346">
    <property type="component" value="Unassembled WGS sequence"/>
</dbReference>
<accession>A0ABT9U5Q9</accession>
<dbReference type="RefSeq" id="WP_307206342.1">
    <property type="nucleotide sequence ID" value="NZ_JAUSSU010000009.1"/>
</dbReference>